<organism evidence="1 2">
    <name type="scientific">Trifolium medium</name>
    <dbReference type="NCBI Taxonomy" id="97028"/>
    <lineage>
        <taxon>Eukaryota</taxon>
        <taxon>Viridiplantae</taxon>
        <taxon>Streptophyta</taxon>
        <taxon>Embryophyta</taxon>
        <taxon>Tracheophyta</taxon>
        <taxon>Spermatophyta</taxon>
        <taxon>Magnoliopsida</taxon>
        <taxon>eudicotyledons</taxon>
        <taxon>Gunneridae</taxon>
        <taxon>Pentapetalae</taxon>
        <taxon>rosids</taxon>
        <taxon>fabids</taxon>
        <taxon>Fabales</taxon>
        <taxon>Fabaceae</taxon>
        <taxon>Papilionoideae</taxon>
        <taxon>50 kb inversion clade</taxon>
        <taxon>NPAAA clade</taxon>
        <taxon>Hologalegina</taxon>
        <taxon>IRL clade</taxon>
        <taxon>Trifolieae</taxon>
        <taxon>Trifolium</taxon>
    </lineage>
</organism>
<feature type="non-terminal residue" evidence="1">
    <location>
        <position position="1"/>
    </location>
</feature>
<dbReference type="Proteomes" id="UP000265520">
    <property type="component" value="Unassembled WGS sequence"/>
</dbReference>
<proteinExistence type="predicted"/>
<dbReference type="AlphaFoldDB" id="A0A392NUL6"/>
<evidence type="ECO:0000313" key="2">
    <source>
        <dbReference type="Proteomes" id="UP000265520"/>
    </source>
</evidence>
<protein>
    <submittedName>
        <fullName evidence="1">Uncharacterized protein</fullName>
    </submittedName>
</protein>
<evidence type="ECO:0000313" key="1">
    <source>
        <dbReference type="EMBL" id="MCI02175.1"/>
    </source>
</evidence>
<dbReference type="EMBL" id="LXQA010048348">
    <property type="protein sequence ID" value="MCI02175.1"/>
    <property type="molecule type" value="Genomic_DNA"/>
</dbReference>
<reference evidence="1 2" key="1">
    <citation type="journal article" date="2018" name="Front. Plant Sci.">
        <title>Red Clover (Trifolium pratense) and Zigzag Clover (T. medium) - A Picture of Genomic Similarities and Differences.</title>
        <authorList>
            <person name="Dluhosova J."/>
            <person name="Istvanek J."/>
            <person name="Nedelnik J."/>
            <person name="Repkova J."/>
        </authorList>
    </citation>
    <scope>NUCLEOTIDE SEQUENCE [LARGE SCALE GENOMIC DNA]</scope>
    <source>
        <strain evidence="2">cv. 10/8</strain>
        <tissue evidence="1">Leaf</tissue>
    </source>
</reference>
<accession>A0A392NUL6</accession>
<name>A0A392NUL6_9FABA</name>
<sequence>YELFGPTLFDMSSITGLCTDNEVVSSFVTSNDPIKAYVLGVTALSASIKHHVKTESVVSGGKHVAFLNYWLSTDVFRA</sequence>
<comment type="caution">
    <text evidence="1">The sequence shown here is derived from an EMBL/GenBank/DDBJ whole genome shotgun (WGS) entry which is preliminary data.</text>
</comment>
<keyword evidence="2" id="KW-1185">Reference proteome</keyword>